<evidence type="ECO:0008006" key="4">
    <source>
        <dbReference type="Google" id="ProtNLM"/>
    </source>
</evidence>
<dbReference type="AlphaFoldDB" id="A0AAV7P018"/>
<protein>
    <recommendedName>
        <fullName evidence="4">Secreted protein</fullName>
    </recommendedName>
</protein>
<accession>A0AAV7P018</accession>
<feature type="chain" id="PRO_5043428873" description="Secreted protein" evidence="1">
    <location>
        <begin position="17"/>
        <end position="84"/>
    </location>
</feature>
<evidence type="ECO:0000256" key="1">
    <source>
        <dbReference type="SAM" id="SignalP"/>
    </source>
</evidence>
<name>A0AAV7P018_PLEWA</name>
<keyword evidence="3" id="KW-1185">Reference proteome</keyword>
<comment type="caution">
    <text evidence="2">The sequence shown here is derived from an EMBL/GenBank/DDBJ whole genome shotgun (WGS) entry which is preliminary data.</text>
</comment>
<evidence type="ECO:0000313" key="3">
    <source>
        <dbReference type="Proteomes" id="UP001066276"/>
    </source>
</evidence>
<dbReference type="Proteomes" id="UP001066276">
    <property type="component" value="Chromosome 8"/>
</dbReference>
<dbReference type="EMBL" id="JANPWB010000012">
    <property type="protein sequence ID" value="KAJ1120169.1"/>
    <property type="molecule type" value="Genomic_DNA"/>
</dbReference>
<proteinExistence type="predicted"/>
<gene>
    <name evidence="2" type="ORF">NDU88_008344</name>
</gene>
<organism evidence="2 3">
    <name type="scientific">Pleurodeles waltl</name>
    <name type="common">Iberian ribbed newt</name>
    <dbReference type="NCBI Taxonomy" id="8319"/>
    <lineage>
        <taxon>Eukaryota</taxon>
        <taxon>Metazoa</taxon>
        <taxon>Chordata</taxon>
        <taxon>Craniata</taxon>
        <taxon>Vertebrata</taxon>
        <taxon>Euteleostomi</taxon>
        <taxon>Amphibia</taxon>
        <taxon>Batrachia</taxon>
        <taxon>Caudata</taxon>
        <taxon>Salamandroidea</taxon>
        <taxon>Salamandridae</taxon>
        <taxon>Pleurodelinae</taxon>
        <taxon>Pleurodeles</taxon>
    </lineage>
</organism>
<sequence length="84" mass="9050">MCRSVIFIDLTVSVYAAALLGVSSTSPTECHNAESDHFNGGGSQFRKFQIRKLRRLPATSTITGSVRVADADSRFTISTKGPES</sequence>
<keyword evidence="1" id="KW-0732">Signal</keyword>
<evidence type="ECO:0000313" key="2">
    <source>
        <dbReference type="EMBL" id="KAJ1120169.1"/>
    </source>
</evidence>
<feature type="signal peptide" evidence="1">
    <location>
        <begin position="1"/>
        <end position="16"/>
    </location>
</feature>
<reference evidence="2" key="1">
    <citation type="journal article" date="2022" name="bioRxiv">
        <title>Sequencing and chromosome-scale assembly of the giantPleurodeles waltlgenome.</title>
        <authorList>
            <person name="Brown T."/>
            <person name="Elewa A."/>
            <person name="Iarovenko S."/>
            <person name="Subramanian E."/>
            <person name="Araus A.J."/>
            <person name="Petzold A."/>
            <person name="Susuki M."/>
            <person name="Suzuki K.-i.T."/>
            <person name="Hayashi T."/>
            <person name="Toyoda A."/>
            <person name="Oliveira C."/>
            <person name="Osipova E."/>
            <person name="Leigh N.D."/>
            <person name="Simon A."/>
            <person name="Yun M.H."/>
        </authorList>
    </citation>
    <scope>NUCLEOTIDE SEQUENCE</scope>
    <source>
        <strain evidence="2">20211129_DDA</strain>
        <tissue evidence="2">Liver</tissue>
    </source>
</reference>